<dbReference type="InterPro" id="IPR050194">
    <property type="entry name" value="Glycosyltransferase_grp1"/>
</dbReference>
<gene>
    <name evidence="3" type="ORF">E3J59_06470</name>
</gene>
<dbReference type="InterPro" id="IPR001296">
    <property type="entry name" value="Glyco_trans_1"/>
</dbReference>
<dbReference type="Gene3D" id="3.40.50.2000">
    <property type="entry name" value="Glycogen Phosphorylase B"/>
    <property type="match status" value="2"/>
</dbReference>
<feature type="domain" description="Glycosyl transferase family 1" evidence="1">
    <location>
        <begin position="172"/>
        <end position="342"/>
    </location>
</feature>
<dbReference type="AlphaFoldDB" id="A0A523ULN4"/>
<evidence type="ECO:0000259" key="2">
    <source>
        <dbReference type="Pfam" id="PF13439"/>
    </source>
</evidence>
<dbReference type="EMBL" id="SOJK01000271">
    <property type="protein sequence ID" value="TET43418.1"/>
    <property type="molecule type" value="Genomic_DNA"/>
</dbReference>
<evidence type="ECO:0000259" key="1">
    <source>
        <dbReference type="Pfam" id="PF00534"/>
    </source>
</evidence>
<evidence type="ECO:0000313" key="4">
    <source>
        <dbReference type="Proteomes" id="UP000320679"/>
    </source>
</evidence>
<dbReference type="PANTHER" id="PTHR45947">
    <property type="entry name" value="SULFOQUINOVOSYL TRANSFERASE SQD2"/>
    <property type="match status" value="1"/>
</dbReference>
<comment type="caution">
    <text evidence="3">The sequence shown here is derived from an EMBL/GenBank/DDBJ whole genome shotgun (WGS) entry which is preliminary data.</text>
</comment>
<dbReference type="InterPro" id="IPR028098">
    <property type="entry name" value="Glyco_trans_4-like_N"/>
</dbReference>
<dbReference type="GO" id="GO:0016757">
    <property type="term" value="F:glycosyltransferase activity"/>
    <property type="evidence" value="ECO:0007669"/>
    <property type="project" value="InterPro"/>
</dbReference>
<organism evidence="3 4">
    <name type="scientific">Aerophobetes bacterium</name>
    <dbReference type="NCBI Taxonomy" id="2030807"/>
    <lineage>
        <taxon>Bacteria</taxon>
        <taxon>Candidatus Aerophobota</taxon>
    </lineage>
</organism>
<reference evidence="3 4" key="1">
    <citation type="submission" date="2019-03" db="EMBL/GenBank/DDBJ databases">
        <title>Metabolic potential of uncultured bacteria and archaea associated with petroleum seepage in deep-sea sediments.</title>
        <authorList>
            <person name="Dong X."/>
            <person name="Hubert C."/>
        </authorList>
    </citation>
    <scope>NUCLEOTIDE SEQUENCE [LARGE SCALE GENOMIC DNA]</scope>
    <source>
        <strain evidence="3">E29_bin78</strain>
    </source>
</reference>
<dbReference type="PANTHER" id="PTHR45947:SF14">
    <property type="entry name" value="SLL1723 PROTEIN"/>
    <property type="match status" value="1"/>
</dbReference>
<dbReference type="Pfam" id="PF00534">
    <property type="entry name" value="Glycos_transf_1"/>
    <property type="match status" value="1"/>
</dbReference>
<feature type="domain" description="Glycosyltransferase subfamily 4-like N-terminal" evidence="2">
    <location>
        <begin position="29"/>
        <end position="169"/>
    </location>
</feature>
<dbReference type="Pfam" id="PF13439">
    <property type="entry name" value="Glyco_transf_4"/>
    <property type="match status" value="1"/>
</dbReference>
<keyword evidence="3" id="KW-0808">Transferase</keyword>
<sequence length="366" mass="42136">MKPTIAFFIKTYLPASETFIYEEIKNLTGFNVIILTQKLVNLDLFPHSNVFSAPTLLKWRLGKRWQSHNLVIKSLLRSKVKLVHAHFGWGGMMILPECRKLDLPLLTTFHGIDVSLFARDFIYRFRLKKLFREGTVFLVRSNRMKADVVDLGCKPEKIIVHYGGVDVNRFRFRKKEPDGERVKILMCGRFVEKKGFEYGIRAFAKLGKTHKNIALILIGDGKLRKKMENLVDSLNLFHRVQFLGMLPHEEVQREMEASDIFLSPNLTARNGDKEGIPNTVKEAMATGLPVVSTYHAGIPELVIDKKTGFLVPEKDVDGLVDRLEYLIAHPELWEKLGAQGREVVEEKFNLFTQVRKLEKIYRSLLN</sequence>
<accession>A0A523ULN4</accession>
<name>A0A523ULN4_UNCAE</name>
<proteinExistence type="predicted"/>
<protein>
    <submittedName>
        <fullName evidence="3">Glycosyltransferase</fullName>
    </submittedName>
</protein>
<dbReference type="SUPFAM" id="SSF53756">
    <property type="entry name" value="UDP-Glycosyltransferase/glycogen phosphorylase"/>
    <property type="match status" value="1"/>
</dbReference>
<dbReference type="Proteomes" id="UP000320679">
    <property type="component" value="Unassembled WGS sequence"/>
</dbReference>
<evidence type="ECO:0000313" key="3">
    <source>
        <dbReference type="EMBL" id="TET43418.1"/>
    </source>
</evidence>